<keyword evidence="1" id="KW-0732">Signal</keyword>
<feature type="signal peptide" evidence="1">
    <location>
        <begin position="1"/>
        <end position="23"/>
    </location>
</feature>
<dbReference type="EMBL" id="GGFL01013015">
    <property type="protein sequence ID" value="MBW77193.1"/>
    <property type="molecule type" value="Transcribed_RNA"/>
</dbReference>
<sequence length="98" mass="10837">MWLSFSLTFVLALALFLSRSCWLSLKPFVEKGLDDDRKWRYPPFTFPGPSSLAATNPIHCFSSAPAWPPVPVCTIIGSLSAHCCVCDIDSTLLRCLCV</sequence>
<evidence type="ECO:0000256" key="1">
    <source>
        <dbReference type="SAM" id="SignalP"/>
    </source>
</evidence>
<proteinExistence type="predicted"/>
<protein>
    <submittedName>
        <fullName evidence="2">Putative secreted protein</fullName>
    </submittedName>
</protein>
<feature type="chain" id="PRO_5014772936" evidence="1">
    <location>
        <begin position="24"/>
        <end position="98"/>
    </location>
</feature>
<organism evidence="2">
    <name type="scientific">Anopheles darlingi</name>
    <name type="common">Mosquito</name>
    <dbReference type="NCBI Taxonomy" id="43151"/>
    <lineage>
        <taxon>Eukaryota</taxon>
        <taxon>Metazoa</taxon>
        <taxon>Ecdysozoa</taxon>
        <taxon>Arthropoda</taxon>
        <taxon>Hexapoda</taxon>
        <taxon>Insecta</taxon>
        <taxon>Pterygota</taxon>
        <taxon>Neoptera</taxon>
        <taxon>Endopterygota</taxon>
        <taxon>Diptera</taxon>
        <taxon>Nematocera</taxon>
        <taxon>Culicoidea</taxon>
        <taxon>Culicidae</taxon>
        <taxon>Anophelinae</taxon>
        <taxon>Anopheles</taxon>
    </lineage>
</organism>
<accession>A0A2M4DI31</accession>
<evidence type="ECO:0000313" key="2">
    <source>
        <dbReference type="EMBL" id="MBW77193.1"/>
    </source>
</evidence>
<dbReference type="AlphaFoldDB" id="A0A2M4DI31"/>
<name>A0A2M4DI31_ANODA</name>
<reference evidence="2" key="1">
    <citation type="submission" date="2018-01" db="EMBL/GenBank/DDBJ databases">
        <title>An insight into the sialome of Amazonian anophelines.</title>
        <authorList>
            <person name="Ribeiro J.M."/>
            <person name="Scarpassa V."/>
            <person name="Calvo E."/>
        </authorList>
    </citation>
    <scope>NUCLEOTIDE SEQUENCE</scope>
</reference>